<comment type="caution">
    <text evidence="2">The sequence shown here is derived from an EMBL/GenBank/DDBJ whole genome shotgun (WGS) entry which is preliminary data.</text>
</comment>
<reference evidence="2" key="1">
    <citation type="submission" date="2021-02" db="EMBL/GenBank/DDBJ databases">
        <authorList>
            <person name="Dougan E. K."/>
            <person name="Rhodes N."/>
            <person name="Thang M."/>
            <person name="Chan C."/>
        </authorList>
    </citation>
    <scope>NUCLEOTIDE SEQUENCE</scope>
</reference>
<dbReference type="AlphaFoldDB" id="A0A813KDC3"/>
<name>A0A813KDC3_POLGL</name>
<evidence type="ECO:0000313" key="2">
    <source>
        <dbReference type="EMBL" id="CAE8697122.1"/>
    </source>
</evidence>
<evidence type="ECO:0000313" key="3">
    <source>
        <dbReference type="Proteomes" id="UP000626109"/>
    </source>
</evidence>
<sequence>VSCLTTGLLLPTLISASLGTGGLPSLKVDFDEDASFAVRIDGEVWLQSGPLRAFAAGHWHQVGVGHLPLLRTGVQRYTASDEIGEFECLNVSWLVQTAPGDGVQMHTSVQVYSDGQHVVFTQELPQGANNTNASNPVFPAGTDVDNGAHPPIVSFPSFLLGGRLASLGFVSWSGAMSGVISGTNISANVAGLKSSGPVVLFDGAYRTLVVSPLDNFKSAVSSYSSETASWEHGISSELVSLPAGFTHRTLITVGYGITSTMASWGELLRRIHGTRRISDEDPVVNYLSYWTDNGAYYYGDQWHQAGGGGDPCNESSMVAVADGLEKQDLLKAVRMWQLDDWWYPGHPAVWVHCVQNWTLKQPAFQHSLDELSEKLKVPWLLYVPFFCTDNAYSKQYRFVQGGQGAMQFAEPHPDDALAFYRMLFDDGVRNGMRGYENDFLDFNLLQVPHFRQNFGASNKWLEAIDTAALERQLPVQMCMALPSDLMASLKFNSVTNYRASDDYASPKNFNIGGSSLLAFALGLRPSKDNFWTHRPASSVKSGKPWDSLSNPGSNCELNALVATLSTGPVGIADQAGDTNKTLLLRVIRPDGLVLQPDKPATSIDAMFMQQSLSNPRSPLVLGGMVWSTFASVPPSAALSSSSRHPTWHYMLSIDVKEPWRLSELDFYPTLTASAGWVVHRWHEGNMPAPCHDGAKAVESGCLLTSPVWSEASMPYLLNDRPIMVENDTHVYDLFQFAPIGGNGWVLLGETGKYVSVSSKRFLSVEFTSSGIAATLAGAAGEEVFITALRPHNNSNDDNSNKNNNKLPSQSRVAEWTVLVQRIVFSDAERPVEVRFSSETSSRKPTEFQI</sequence>
<gene>
    <name evidence="2" type="ORF">PGLA2088_LOCUS30129</name>
</gene>
<protein>
    <recommendedName>
        <fullName evidence="4">Alpha-L-fucosidase</fullName>
    </recommendedName>
</protein>
<feature type="non-terminal residue" evidence="2">
    <location>
        <position position="1"/>
    </location>
</feature>
<proteinExistence type="predicted"/>
<accession>A0A813KDC3</accession>
<feature type="signal peptide" evidence="1">
    <location>
        <begin position="1"/>
        <end position="19"/>
    </location>
</feature>
<dbReference type="Proteomes" id="UP000626109">
    <property type="component" value="Unassembled WGS sequence"/>
</dbReference>
<keyword evidence="1" id="KW-0732">Signal</keyword>
<evidence type="ECO:0008006" key="4">
    <source>
        <dbReference type="Google" id="ProtNLM"/>
    </source>
</evidence>
<organism evidence="2 3">
    <name type="scientific">Polarella glacialis</name>
    <name type="common">Dinoflagellate</name>
    <dbReference type="NCBI Taxonomy" id="89957"/>
    <lineage>
        <taxon>Eukaryota</taxon>
        <taxon>Sar</taxon>
        <taxon>Alveolata</taxon>
        <taxon>Dinophyceae</taxon>
        <taxon>Suessiales</taxon>
        <taxon>Suessiaceae</taxon>
        <taxon>Polarella</taxon>
    </lineage>
</organism>
<feature type="chain" id="PRO_5032527621" description="Alpha-L-fucosidase" evidence="1">
    <location>
        <begin position="20"/>
        <end position="849"/>
    </location>
</feature>
<dbReference type="EMBL" id="CAJNNW010028652">
    <property type="protein sequence ID" value="CAE8697122.1"/>
    <property type="molecule type" value="Genomic_DNA"/>
</dbReference>
<evidence type="ECO:0000256" key="1">
    <source>
        <dbReference type="SAM" id="SignalP"/>
    </source>
</evidence>